<comment type="caution">
    <text evidence="2">The sequence shown here is derived from an EMBL/GenBank/DDBJ whole genome shotgun (WGS) entry which is preliminary data.</text>
</comment>
<name>A0A845KYF6_9FIRM</name>
<feature type="domain" description="SiaC family regulatory phosphoprotein" evidence="1">
    <location>
        <begin position="6"/>
        <end position="126"/>
    </location>
</feature>
<dbReference type="EMBL" id="WXEY01000003">
    <property type="protein sequence ID" value="MZP28902.1"/>
    <property type="molecule type" value="Genomic_DNA"/>
</dbReference>
<organism evidence="2 3">
    <name type="scientific">Heliomicrobium undosum</name>
    <dbReference type="NCBI Taxonomy" id="121734"/>
    <lineage>
        <taxon>Bacteria</taxon>
        <taxon>Bacillati</taxon>
        <taxon>Bacillota</taxon>
        <taxon>Clostridia</taxon>
        <taxon>Eubacteriales</taxon>
        <taxon>Heliobacteriaceae</taxon>
        <taxon>Heliomicrobium</taxon>
    </lineage>
</organism>
<dbReference type="AlphaFoldDB" id="A0A845KYF6"/>
<dbReference type="RefSeq" id="WP_161255301.1">
    <property type="nucleotide sequence ID" value="NZ_WXEY01000003.1"/>
</dbReference>
<dbReference type="InterPro" id="IPR018530">
    <property type="entry name" value="SiaC"/>
</dbReference>
<evidence type="ECO:0000313" key="2">
    <source>
        <dbReference type="EMBL" id="MZP28902.1"/>
    </source>
</evidence>
<dbReference type="Pfam" id="PF09345">
    <property type="entry name" value="SiaC"/>
    <property type="match status" value="1"/>
</dbReference>
<dbReference type="OrthoDB" id="5297629at2"/>
<keyword evidence="3" id="KW-1185">Reference proteome</keyword>
<sequence length="132" mass="15402">MEKLLIEKTHSSPHIFFDSDAHVLTIEGESFPENTAKFYAPVFRWLQQYIAELQDEAARMEIDIVYFNSSTSKILLDMFHLLDEAVAKGKNITVHWRCRDENEMAIECGEEFKEDLRNLPFHIITYSDNGES</sequence>
<accession>A0A845KYF6</accession>
<evidence type="ECO:0000259" key="1">
    <source>
        <dbReference type="Pfam" id="PF09345"/>
    </source>
</evidence>
<reference evidence="2 3" key="1">
    <citation type="submission" date="2020-01" db="EMBL/GenBank/DDBJ databases">
        <title>Whole-genome sequence of Heliobacterium undosum DSM 13378.</title>
        <authorList>
            <person name="Kyndt J.A."/>
            <person name="Meyer T.E."/>
        </authorList>
    </citation>
    <scope>NUCLEOTIDE SEQUENCE [LARGE SCALE GENOMIC DNA]</scope>
    <source>
        <strain evidence="2 3">DSM 13378</strain>
    </source>
</reference>
<proteinExistence type="predicted"/>
<gene>
    <name evidence="2" type="ORF">GTO91_04160</name>
</gene>
<evidence type="ECO:0000313" key="3">
    <source>
        <dbReference type="Proteomes" id="UP000463470"/>
    </source>
</evidence>
<protein>
    <submittedName>
        <fullName evidence="2">DUF1987 domain-containing protein</fullName>
    </submittedName>
</protein>
<dbReference type="Proteomes" id="UP000463470">
    <property type="component" value="Unassembled WGS sequence"/>
</dbReference>